<dbReference type="Proteomes" id="UP001212411">
    <property type="component" value="Chromosome 2"/>
</dbReference>
<dbReference type="EMBL" id="CP115612">
    <property type="protein sequence ID" value="WBW73920.1"/>
    <property type="molecule type" value="Genomic_DNA"/>
</dbReference>
<dbReference type="RefSeq" id="XP_056038163.1">
    <property type="nucleotide sequence ID" value="XM_056182667.1"/>
</dbReference>
<keyword evidence="2" id="KW-0067">ATP-binding</keyword>
<dbReference type="Pfam" id="PF00300">
    <property type="entry name" value="His_Phos_1"/>
    <property type="match status" value="1"/>
</dbReference>
<gene>
    <name evidence="4" type="ORF">SOMG_03880</name>
</gene>
<dbReference type="Gene3D" id="3.40.50.1240">
    <property type="entry name" value="Phosphoglycerate mutase-like"/>
    <property type="match status" value="1"/>
</dbReference>
<dbReference type="GO" id="GO:0006000">
    <property type="term" value="P:fructose metabolic process"/>
    <property type="evidence" value="ECO:0007669"/>
    <property type="project" value="InterPro"/>
</dbReference>
<dbReference type="InterPro" id="IPR029033">
    <property type="entry name" value="His_PPase_superfam"/>
</dbReference>
<dbReference type="InterPro" id="IPR003094">
    <property type="entry name" value="6Pfruct_kin"/>
</dbReference>
<dbReference type="InterPro" id="IPR013078">
    <property type="entry name" value="His_Pase_superF_clade-1"/>
</dbReference>
<dbReference type="GO" id="GO:0006003">
    <property type="term" value="P:fructose 2,6-bisphosphate metabolic process"/>
    <property type="evidence" value="ECO:0007669"/>
    <property type="project" value="InterPro"/>
</dbReference>
<reference evidence="4 5" key="1">
    <citation type="journal article" date="2023" name="G3 (Bethesda)">
        <title>A high-quality reference genome for the fission yeast Schizosaccharomyces osmophilus.</title>
        <authorList>
            <person name="Jia G.S."/>
            <person name="Zhang W.C."/>
            <person name="Liang Y."/>
            <person name="Liu X.H."/>
            <person name="Rhind N."/>
            <person name="Pidoux A."/>
            <person name="Brysch-Herzberg M."/>
            <person name="Du L.L."/>
        </authorList>
    </citation>
    <scope>NUCLEOTIDE SEQUENCE [LARGE SCALE GENOMIC DNA]</scope>
    <source>
        <strain evidence="4 5">CBS 15793</strain>
    </source>
</reference>
<sequence length="474" mass="55140">MSRRSSVTIEQAINPSILRARQKVIAEKDERKLGGAQTYSTENGMLFHAGKLVIIMSGLPARGKSNIAVSIDRYLKWLGFNCRFYSLAKYMDERSKEFENSGNIRESIETFLKLYRDNTIEQCLRDLENFLSREKGQVAIYDATNGTKETRSTLYDRFKSFGFNILFIESLCDKENVIHDNVQEAIQVSKEFEHWDKKEAEAEYCRRIDLLKIKYEPMDEKEYSYVKMINFSETLITNRTNQGYLLSRILFLLMNITLTRKRVYLVSKASMRPLLSQEVDDDGANSEFMEYLVEQFQKLFPSISFKNLVVMSSMEESTLTPFRKLGSRAFSRANLSPLIMDWFGSNYEKLREAFGKDEYNLFMKDPYRCRVKERESFYDLAVRLEPLILEIARESRDVVIVGSKSLVRLLYGYYMNVPAGDIPFLQLLPTGIFEFIDNSMGMQVNEYELDAKEAHDYDIRNEDLSGKFTTPPAV</sequence>
<feature type="domain" description="6-phosphofructo-2-kinase" evidence="3">
    <location>
        <begin position="45"/>
        <end position="259"/>
    </location>
</feature>
<dbReference type="GO" id="GO:0004331">
    <property type="term" value="F:fructose-2,6-bisphosphate 2-phosphatase activity"/>
    <property type="evidence" value="ECO:0007669"/>
    <property type="project" value="TreeGrafter"/>
</dbReference>
<dbReference type="GO" id="GO:0005524">
    <property type="term" value="F:ATP binding"/>
    <property type="evidence" value="ECO:0007669"/>
    <property type="project" value="UniProtKB-KW"/>
</dbReference>
<dbReference type="PRINTS" id="PR00991">
    <property type="entry name" value="6PFRUCTKNASE"/>
</dbReference>
<protein>
    <submittedName>
        <fullName evidence="4">6-phosphofructo-2-kinase</fullName>
    </submittedName>
</protein>
<evidence type="ECO:0000313" key="4">
    <source>
        <dbReference type="EMBL" id="WBW73920.1"/>
    </source>
</evidence>
<evidence type="ECO:0000256" key="1">
    <source>
        <dbReference type="ARBA" id="ARBA00022741"/>
    </source>
</evidence>
<proteinExistence type="predicted"/>
<dbReference type="PANTHER" id="PTHR10606:SF39">
    <property type="entry name" value="6-PHOSPHOFRUCTO-2-KINASE_FRUCTOSE-2,6-BISPHOSPHATASE YLR345W-RELATED"/>
    <property type="match status" value="1"/>
</dbReference>
<dbReference type="KEGG" id="som:SOMG_03880"/>
<accession>A0AAE9WD01</accession>
<dbReference type="GO" id="GO:0005829">
    <property type="term" value="C:cytosol"/>
    <property type="evidence" value="ECO:0007669"/>
    <property type="project" value="TreeGrafter"/>
</dbReference>
<dbReference type="PANTHER" id="PTHR10606">
    <property type="entry name" value="6-PHOSPHOFRUCTO-2-KINASE/FRUCTOSE-2,6-BISPHOSPHATASE"/>
    <property type="match status" value="1"/>
</dbReference>
<dbReference type="Pfam" id="PF01591">
    <property type="entry name" value="6PF2K"/>
    <property type="match status" value="1"/>
</dbReference>
<name>A0AAE9WD01_9SCHI</name>
<dbReference type="SUPFAM" id="SSF53254">
    <property type="entry name" value="Phosphoglycerate mutase-like"/>
    <property type="match status" value="1"/>
</dbReference>
<dbReference type="GO" id="GO:0003873">
    <property type="term" value="F:6-phosphofructo-2-kinase activity"/>
    <property type="evidence" value="ECO:0007669"/>
    <property type="project" value="InterPro"/>
</dbReference>
<evidence type="ECO:0000256" key="2">
    <source>
        <dbReference type="ARBA" id="ARBA00022840"/>
    </source>
</evidence>
<organism evidence="4 5">
    <name type="scientific">Schizosaccharomyces osmophilus</name>
    <dbReference type="NCBI Taxonomy" id="2545709"/>
    <lineage>
        <taxon>Eukaryota</taxon>
        <taxon>Fungi</taxon>
        <taxon>Dikarya</taxon>
        <taxon>Ascomycota</taxon>
        <taxon>Taphrinomycotina</taxon>
        <taxon>Schizosaccharomycetes</taxon>
        <taxon>Schizosaccharomycetales</taxon>
        <taxon>Schizosaccharomycetaceae</taxon>
        <taxon>Schizosaccharomyces</taxon>
    </lineage>
</organism>
<dbReference type="AlphaFoldDB" id="A0AAE9WD01"/>
<dbReference type="Gene3D" id="3.40.50.300">
    <property type="entry name" value="P-loop containing nucleotide triphosphate hydrolases"/>
    <property type="match status" value="1"/>
</dbReference>
<keyword evidence="5" id="KW-1185">Reference proteome</keyword>
<keyword evidence="1" id="KW-0547">Nucleotide-binding</keyword>
<dbReference type="GeneID" id="80877356"/>
<dbReference type="InterPro" id="IPR027417">
    <property type="entry name" value="P-loop_NTPase"/>
</dbReference>
<dbReference type="PIRSF" id="PIRSF000709">
    <property type="entry name" value="6PFK_2-Ptase"/>
    <property type="match status" value="1"/>
</dbReference>
<dbReference type="SUPFAM" id="SSF52540">
    <property type="entry name" value="P-loop containing nucleoside triphosphate hydrolases"/>
    <property type="match status" value="1"/>
</dbReference>
<evidence type="ECO:0000313" key="5">
    <source>
        <dbReference type="Proteomes" id="UP001212411"/>
    </source>
</evidence>
<dbReference type="InterPro" id="IPR013079">
    <property type="entry name" value="6Phosfructo_kin"/>
</dbReference>
<evidence type="ECO:0000259" key="3">
    <source>
        <dbReference type="Pfam" id="PF01591"/>
    </source>
</evidence>